<dbReference type="GO" id="GO:0005886">
    <property type="term" value="C:plasma membrane"/>
    <property type="evidence" value="ECO:0007669"/>
    <property type="project" value="TreeGrafter"/>
</dbReference>
<evidence type="ECO:0000256" key="5">
    <source>
        <dbReference type="ARBA" id="ARBA00023157"/>
    </source>
</evidence>
<feature type="transmembrane region" description="Helical" evidence="6">
    <location>
        <begin position="455"/>
        <end position="472"/>
    </location>
</feature>
<keyword evidence="5" id="KW-1015">Disulfide bond</keyword>
<keyword evidence="3 6" id="KW-1133">Transmembrane helix</keyword>
<dbReference type="PRINTS" id="PR01154">
    <property type="entry name" value="VIP1RECEPTOR"/>
</dbReference>
<dbReference type="InterPro" id="IPR015095">
    <property type="entry name" value="AlkB_hom8_N"/>
</dbReference>
<dbReference type="InterPro" id="IPR001771">
    <property type="entry name" value="GPCR_2_VIP_rcpt_1"/>
</dbReference>
<dbReference type="EMBL" id="JAAWVO010006350">
    <property type="protein sequence ID" value="MBN3312568.1"/>
    <property type="molecule type" value="Genomic_DNA"/>
</dbReference>
<dbReference type="InterPro" id="IPR050332">
    <property type="entry name" value="GPCR_2"/>
</dbReference>
<dbReference type="Gene3D" id="1.20.1070.10">
    <property type="entry name" value="Rhodopsin 7-helix transmembrane proteins"/>
    <property type="match status" value="1"/>
</dbReference>
<dbReference type="Pfam" id="PF00002">
    <property type="entry name" value="7tm_2"/>
    <property type="match status" value="1"/>
</dbReference>
<feature type="transmembrane region" description="Helical" evidence="6">
    <location>
        <begin position="328"/>
        <end position="348"/>
    </location>
</feature>
<dbReference type="PANTHER" id="PTHR45620:SF24">
    <property type="entry name" value="VASOACTIVE INTESTINAL POLYPEPTIDE RECEPTOR 1"/>
    <property type="match status" value="1"/>
</dbReference>
<evidence type="ECO:0000313" key="8">
    <source>
        <dbReference type="EMBL" id="MBN3312568.1"/>
    </source>
</evidence>
<dbReference type="AlphaFoldDB" id="A0A8J7NIC1"/>
<evidence type="ECO:0000259" key="7">
    <source>
        <dbReference type="PROSITE" id="PS50261"/>
    </source>
</evidence>
<evidence type="ECO:0000256" key="1">
    <source>
        <dbReference type="ARBA" id="ARBA00004141"/>
    </source>
</evidence>
<feature type="transmembrane region" description="Helical" evidence="6">
    <location>
        <begin position="293"/>
        <end position="316"/>
    </location>
</feature>
<reference evidence="8" key="1">
    <citation type="journal article" date="2021" name="Cell">
        <title>Tracing the genetic footprints of vertebrate landing in non-teleost ray-finned fishes.</title>
        <authorList>
            <person name="Bi X."/>
            <person name="Wang K."/>
            <person name="Yang L."/>
            <person name="Pan H."/>
            <person name="Jiang H."/>
            <person name="Wei Q."/>
            <person name="Fang M."/>
            <person name="Yu H."/>
            <person name="Zhu C."/>
            <person name="Cai Y."/>
            <person name="He Y."/>
            <person name="Gan X."/>
            <person name="Zeng H."/>
            <person name="Yu D."/>
            <person name="Zhu Y."/>
            <person name="Jiang H."/>
            <person name="Qiu Q."/>
            <person name="Yang H."/>
            <person name="Zhang Y.E."/>
            <person name="Wang W."/>
            <person name="Zhu M."/>
            <person name="He S."/>
            <person name="Zhang G."/>
        </authorList>
    </citation>
    <scope>NUCLEOTIDE SEQUENCE</scope>
    <source>
        <strain evidence="8">Allg_001</strain>
    </source>
</reference>
<dbReference type="InterPro" id="IPR017981">
    <property type="entry name" value="GPCR_2-like_7TM"/>
</dbReference>
<dbReference type="PROSITE" id="PS50261">
    <property type="entry name" value="G_PROTEIN_RECEP_F2_4"/>
    <property type="match status" value="1"/>
</dbReference>
<dbReference type="GO" id="GO:0008168">
    <property type="term" value="F:methyltransferase activity"/>
    <property type="evidence" value="ECO:0007669"/>
    <property type="project" value="InterPro"/>
</dbReference>
<dbReference type="GO" id="GO:0007166">
    <property type="term" value="P:cell surface receptor signaling pathway"/>
    <property type="evidence" value="ECO:0007669"/>
    <property type="project" value="InterPro"/>
</dbReference>
<evidence type="ECO:0000256" key="3">
    <source>
        <dbReference type="ARBA" id="ARBA00022989"/>
    </source>
</evidence>
<sequence>MKAFKHMVLCYLKAIRDSHLLDPLQFAHRTNMSMDNAVNFTLTVEWSTFHLPVYFQFSQNLKAMGAARSLFVRMSVNTGVLQGSVQSPLLYYLNHNDCTSSNSSWCANNHLELNKRFLGIKIPNTLILKEDMNFSSITKKPQQRMCFLCQLENAGVFQPILFQFYRAIIEIILTASIIGWCGNMCVVCSLERVIGCHLPSTDDLYKCSTTFFGSVKIGYTIGYSVSLISLSAATIILCVFRKLHCTRNYIHMHLFMSFILKTISVFIKDVILFEAGESDHCAVGSVGCKAAIVFFQYCIMANFFWLLVEGLYLHTLLAISFFSERKYFWCYILIGWGTPSVFITAWSIARAYFNDIGCWDMIVYPYWWIIKAPITVSIVVNFILFICIIRILVQKIHSPDVGRKESSQYLSLVHFFNIHPTKMPNAEHLVFFVKSHNLSSVFCYVKYQFYMKKSMCSLFGFLVAVLYCFLNGEVQAEIKRKWRRWHLERLLGTDMKYHQPSMGNSGTNFSTQISVFTRCSPKTQRASSFQADSSVV</sequence>
<dbReference type="PANTHER" id="PTHR45620">
    <property type="entry name" value="PDF RECEPTOR-LIKE PROTEIN-RELATED"/>
    <property type="match status" value="1"/>
</dbReference>
<feature type="non-terminal residue" evidence="8">
    <location>
        <position position="536"/>
    </location>
</feature>
<proteinExistence type="predicted"/>
<evidence type="ECO:0000256" key="6">
    <source>
        <dbReference type="SAM" id="Phobius"/>
    </source>
</evidence>
<dbReference type="GO" id="GO:0004999">
    <property type="term" value="F:vasoactive intestinal polypeptide receptor activity"/>
    <property type="evidence" value="ECO:0007669"/>
    <property type="project" value="InterPro"/>
</dbReference>
<dbReference type="GO" id="GO:0008528">
    <property type="term" value="F:G protein-coupled peptide receptor activity"/>
    <property type="evidence" value="ECO:0007669"/>
    <property type="project" value="TreeGrafter"/>
</dbReference>
<keyword evidence="2 6" id="KW-0812">Transmembrane</keyword>
<comment type="subcellular location">
    <subcellularLocation>
        <location evidence="1">Membrane</location>
        <topology evidence="1">Multi-pass membrane protein</topology>
    </subcellularLocation>
</comment>
<feature type="domain" description="G-protein coupled receptors family 2 profile 2" evidence="7">
    <location>
        <begin position="215"/>
        <end position="471"/>
    </location>
</feature>
<comment type="caution">
    <text evidence="8">The sequence shown here is derived from an EMBL/GenBank/DDBJ whole genome shotgun (WGS) entry which is preliminary data.</text>
</comment>
<feature type="non-terminal residue" evidence="8">
    <location>
        <position position="1"/>
    </location>
</feature>
<dbReference type="GO" id="GO:0007188">
    <property type="term" value="P:adenylate cyclase-modulating G protein-coupled receptor signaling pathway"/>
    <property type="evidence" value="ECO:0007669"/>
    <property type="project" value="TreeGrafter"/>
</dbReference>
<accession>A0A8J7NIC1</accession>
<protein>
    <submittedName>
        <fullName evidence="8">VIPR protein</fullName>
    </submittedName>
</protein>
<feature type="transmembrane region" description="Helical" evidence="6">
    <location>
        <begin position="252"/>
        <end position="273"/>
    </location>
</feature>
<evidence type="ECO:0000256" key="2">
    <source>
        <dbReference type="ARBA" id="ARBA00022692"/>
    </source>
</evidence>
<evidence type="ECO:0000313" key="9">
    <source>
        <dbReference type="Proteomes" id="UP000736164"/>
    </source>
</evidence>
<keyword evidence="4 6" id="KW-0472">Membrane</keyword>
<dbReference type="Proteomes" id="UP000736164">
    <property type="component" value="Unassembled WGS sequence"/>
</dbReference>
<organism evidence="8 9">
    <name type="scientific">Atractosteus spatula</name>
    <name type="common">Alligator gar</name>
    <name type="synonym">Lepisosteus spatula</name>
    <dbReference type="NCBI Taxonomy" id="7917"/>
    <lineage>
        <taxon>Eukaryota</taxon>
        <taxon>Metazoa</taxon>
        <taxon>Chordata</taxon>
        <taxon>Craniata</taxon>
        <taxon>Vertebrata</taxon>
        <taxon>Euteleostomi</taxon>
        <taxon>Actinopterygii</taxon>
        <taxon>Neopterygii</taxon>
        <taxon>Holostei</taxon>
        <taxon>Semionotiformes</taxon>
        <taxon>Lepisosteidae</taxon>
        <taxon>Atractosteus</taxon>
    </lineage>
</organism>
<dbReference type="InterPro" id="IPR000832">
    <property type="entry name" value="GPCR_2_secretin-like"/>
</dbReference>
<dbReference type="PRINTS" id="PR00249">
    <property type="entry name" value="GPCRSECRETIN"/>
</dbReference>
<feature type="transmembrane region" description="Helical" evidence="6">
    <location>
        <begin position="217"/>
        <end position="240"/>
    </location>
</feature>
<dbReference type="GO" id="GO:0017046">
    <property type="term" value="F:peptide hormone binding"/>
    <property type="evidence" value="ECO:0007669"/>
    <property type="project" value="TreeGrafter"/>
</dbReference>
<keyword evidence="9" id="KW-1185">Reference proteome</keyword>
<evidence type="ECO:0000256" key="4">
    <source>
        <dbReference type="ARBA" id="ARBA00023136"/>
    </source>
</evidence>
<gene>
    <name evidence="8" type="primary">Vipr1_1</name>
    <name evidence="8" type="ORF">GTO95_0016989</name>
</gene>
<dbReference type="Pfam" id="PF09004">
    <property type="entry name" value="ALKBH8_N"/>
    <property type="match status" value="1"/>
</dbReference>
<dbReference type="GO" id="GO:0016706">
    <property type="term" value="F:2-oxoglutarate-dependent dioxygenase activity"/>
    <property type="evidence" value="ECO:0007669"/>
    <property type="project" value="InterPro"/>
</dbReference>
<feature type="transmembrane region" description="Helical" evidence="6">
    <location>
        <begin position="368"/>
        <end position="393"/>
    </location>
</feature>
<name>A0A8J7NIC1_ATRSP</name>